<dbReference type="PANTHER" id="PTHR12112">
    <property type="entry name" value="BNIP - RELATED"/>
    <property type="match status" value="1"/>
</dbReference>
<dbReference type="Pfam" id="PF02833">
    <property type="entry name" value="DHHA2"/>
    <property type="match status" value="1"/>
</dbReference>
<dbReference type="InterPro" id="IPR001667">
    <property type="entry name" value="DDH_dom"/>
</dbReference>
<dbReference type="GO" id="GO:0046872">
    <property type="term" value="F:metal ion binding"/>
    <property type="evidence" value="ECO:0007669"/>
    <property type="project" value="UniProtKB-KW"/>
</dbReference>
<evidence type="ECO:0000256" key="2">
    <source>
        <dbReference type="ARBA" id="ARBA00022723"/>
    </source>
</evidence>
<protein>
    <recommendedName>
        <fullName evidence="6">DHHA2 domain-containing protein</fullName>
    </recommendedName>
</protein>
<comment type="caution">
    <text evidence="7">The sequence shown here is derived from an EMBL/GenBank/DDBJ whole genome shotgun (WGS) entry which is preliminary data.</text>
</comment>
<dbReference type="InterPro" id="IPR038222">
    <property type="entry name" value="DHHA2_dom_sf"/>
</dbReference>
<keyword evidence="2" id="KW-0479">Metal-binding</keyword>
<dbReference type="Proteomes" id="UP001303647">
    <property type="component" value="Unassembled WGS sequence"/>
</dbReference>
<dbReference type="Gene3D" id="3.90.1640.10">
    <property type="entry name" value="inorganic pyrophosphatase (n-terminal core)"/>
    <property type="match status" value="1"/>
</dbReference>
<evidence type="ECO:0000256" key="1">
    <source>
        <dbReference type="ARBA" id="ARBA00001936"/>
    </source>
</evidence>
<name>A0AAN7D0D0_9PEZI</name>
<evidence type="ECO:0000256" key="5">
    <source>
        <dbReference type="SAM" id="MobiDB-lite"/>
    </source>
</evidence>
<keyword evidence="8" id="KW-1185">Reference proteome</keyword>
<keyword evidence="3" id="KW-0378">Hydrolase</keyword>
<dbReference type="AlphaFoldDB" id="A0AAN7D0D0"/>
<dbReference type="GO" id="GO:0005737">
    <property type="term" value="C:cytoplasm"/>
    <property type="evidence" value="ECO:0007669"/>
    <property type="project" value="InterPro"/>
</dbReference>
<proteinExistence type="predicted"/>
<feature type="domain" description="DHHA2" evidence="6">
    <location>
        <begin position="289"/>
        <end position="448"/>
    </location>
</feature>
<organism evidence="7 8">
    <name type="scientific">Corynascus novoguineensis</name>
    <dbReference type="NCBI Taxonomy" id="1126955"/>
    <lineage>
        <taxon>Eukaryota</taxon>
        <taxon>Fungi</taxon>
        <taxon>Dikarya</taxon>
        <taxon>Ascomycota</taxon>
        <taxon>Pezizomycotina</taxon>
        <taxon>Sordariomycetes</taxon>
        <taxon>Sordariomycetidae</taxon>
        <taxon>Sordariales</taxon>
        <taxon>Chaetomiaceae</taxon>
        <taxon>Corynascus</taxon>
    </lineage>
</organism>
<evidence type="ECO:0000256" key="4">
    <source>
        <dbReference type="ARBA" id="ARBA00023211"/>
    </source>
</evidence>
<dbReference type="Pfam" id="PF01368">
    <property type="entry name" value="DHH"/>
    <property type="match status" value="1"/>
</dbReference>
<reference evidence="7" key="2">
    <citation type="submission" date="2023-05" db="EMBL/GenBank/DDBJ databases">
        <authorList>
            <consortium name="Lawrence Berkeley National Laboratory"/>
            <person name="Steindorff A."/>
            <person name="Hensen N."/>
            <person name="Bonometti L."/>
            <person name="Westerberg I."/>
            <person name="Brannstrom I.O."/>
            <person name="Guillou S."/>
            <person name="Cros-Aarteil S."/>
            <person name="Calhoun S."/>
            <person name="Haridas S."/>
            <person name="Kuo A."/>
            <person name="Mondo S."/>
            <person name="Pangilinan J."/>
            <person name="Riley R."/>
            <person name="Labutti K."/>
            <person name="Andreopoulos B."/>
            <person name="Lipzen A."/>
            <person name="Chen C."/>
            <person name="Yanf M."/>
            <person name="Daum C."/>
            <person name="Ng V."/>
            <person name="Clum A."/>
            <person name="Ohm R."/>
            <person name="Martin F."/>
            <person name="Silar P."/>
            <person name="Natvig D."/>
            <person name="Lalanne C."/>
            <person name="Gautier V."/>
            <person name="Ament-Velasquez S.L."/>
            <person name="Kruys A."/>
            <person name="Hutchinson M.I."/>
            <person name="Powell A.J."/>
            <person name="Barry K."/>
            <person name="Miller A.N."/>
            <person name="Grigoriev I.V."/>
            <person name="Debuchy R."/>
            <person name="Gladieux P."/>
            <person name="Thoren M.H."/>
            <person name="Johannesson H."/>
        </authorList>
    </citation>
    <scope>NUCLEOTIDE SEQUENCE</scope>
    <source>
        <strain evidence="7">CBS 359.72</strain>
    </source>
</reference>
<evidence type="ECO:0000259" key="6">
    <source>
        <dbReference type="SMART" id="SM01131"/>
    </source>
</evidence>
<gene>
    <name evidence="7" type="ORF">C7999DRAFT_28065</name>
</gene>
<dbReference type="GO" id="GO:0004309">
    <property type="term" value="F:exopolyphosphatase activity"/>
    <property type="evidence" value="ECO:0007669"/>
    <property type="project" value="TreeGrafter"/>
</dbReference>
<evidence type="ECO:0000256" key="3">
    <source>
        <dbReference type="ARBA" id="ARBA00022801"/>
    </source>
</evidence>
<evidence type="ECO:0000313" key="7">
    <source>
        <dbReference type="EMBL" id="KAK4251335.1"/>
    </source>
</evidence>
<accession>A0AAN7D0D0</accession>
<feature type="compositionally biased region" description="Low complexity" evidence="5">
    <location>
        <begin position="245"/>
        <end position="279"/>
    </location>
</feature>
<dbReference type="SMART" id="SM01131">
    <property type="entry name" value="DHHA2"/>
    <property type="match status" value="1"/>
</dbReference>
<reference evidence="7" key="1">
    <citation type="journal article" date="2023" name="Mol. Phylogenet. Evol.">
        <title>Genome-scale phylogeny and comparative genomics of the fungal order Sordariales.</title>
        <authorList>
            <person name="Hensen N."/>
            <person name="Bonometti L."/>
            <person name="Westerberg I."/>
            <person name="Brannstrom I.O."/>
            <person name="Guillou S."/>
            <person name="Cros-Aarteil S."/>
            <person name="Calhoun S."/>
            <person name="Haridas S."/>
            <person name="Kuo A."/>
            <person name="Mondo S."/>
            <person name="Pangilinan J."/>
            <person name="Riley R."/>
            <person name="LaButti K."/>
            <person name="Andreopoulos B."/>
            <person name="Lipzen A."/>
            <person name="Chen C."/>
            <person name="Yan M."/>
            <person name="Daum C."/>
            <person name="Ng V."/>
            <person name="Clum A."/>
            <person name="Steindorff A."/>
            <person name="Ohm R.A."/>
            <person name="Martin F."/>
            <person name="Silar P."/>
            <person name="Natvig D.O."/>
            <person name="Lalanne C."/>
            <person name="Gautier V."/>
            <person name="Ament-Velasquez S.L."/>
            <person name="Kruys A."/>
            <person name="Hutchinson M.I."/>
            <person name="Powell A.J."/>
            <person name="Barry K."/>
            <person name="Miller A.N."/>
            <person name="Grigoriev I.V."/>
            <person name="Debuchy R."/>
            <person name="Gladieux P."/>
            <person name="Hiltunen Thoren M."/>
            <person name="Johannesson H."/>
        </authorList>
    </citation>
    <scope>NUCLEOTIDE SEQUENCE</scope>
    <source>
        <strain evidence="7">CBS 359.72</strain>
    </source>
</reference>
<dbReference type="InterPro" id="IPR004097">
    <property type="entry name" value="DHHA2"/>
</dbReference>
<dbReference type="Gene3D" id="3.10.310.20">
    <property type="entry name" value="DHHA2 domain"/>
    <property type="match status" value="1"/>
</dbReference>
<keyword evidence="4" id="KW-0464">Manganese</keyword>
<dbReference type="EMBL" id="MU857606">
    <property type="protein sequence ID" value="KAK4251335.1"/>
    <property type="molecule type" value="Genomic_DNA"/>
</dbReference>
<dbReference type="PANTHER" id="PTHR12112:SF39">
    <property type="entry name" value="EG:152A3.5 PROTEIN (FBGN0003116_PN PROTEIN)"/>
    <property type="match status" value="1"/>
</dbReference>
<dbReference type="InterPro" id="IPR038763">
    <property type="entry name" value="DHH_sf"/>
</dbReference>
<dbReference type="SUPFAM" id="SSF64182">
    <property type="entry name" value="DHH phosphoesterases"/>
    <property type="match status" value="1"/>
</dbReference>
<sequence length="454" mass="49287">MAPTRASLKGFLATAKKALLLPPTQRSNPLTFVVGNESADLDSLCCTLLFAYFRTHTPPHTLHIPLSNLPRVDLALRPELNAVLSPAGLRPDDLITLTDLPREGLNPEDTHWLLVDHNALTGDLAKSFSNRIIGCIDHHEDENVIPHTLPPGQPRIITKCGSCMSLILDYCKPTWDSISHLPCEAEDEAGSSSTPAAECDAHLARVALAPVLIDTTNLTSKDKTTDCDVRAVELAESKLLPSLQTTATITTPLTPSSSQPPSSSSASTTTTTTRSSSSSAEKYDRQTYHATLSALKEQIAGLSYRDILRKDYKRWTEGPLALGVSAVVQGFEYAFVNAGNKSRGGFLAALKGWAREEEQALDVAAVMTVSRPGGVFTRELLVWGLNEKGVAAVGKFYKKFGETLGLEPWKGGELDSGGEGEAEWRVCWRQKAVSQSRKQVAPMLREAMRESARL</sequence>
<evidence type="ECO:0000313" key="8">
    <source>
        <dbReference type="Proteomes" id="UP001303647"/>
    </source>
</evidence>
<feature type="region of interest" description="Disordered" evidence="5">
    <location>
        <begin position="245"/>
        <end position="283"/>
    </location>
</feature>
<comment type="cofactor">
    <cofactor evidence="1">
        <name>Mn(2+)</name>
        <dbReference type="ChEBI" id="CHEBI:29035"/>
    </cofactor>
</comment>